<dbReference type="AlphaFoldDB" id="A0A6A6Q623"/>
<dbReference type="GO" id="GO:0051999">
    <property type="term" value="P:mannosyl-inositol phosphorylceramide biosynthetic process"/>
    <property type="evidence" value="ECO:0007669"/>
    <property type="project" value="TreeGrafter"/>
</dbReference>
<evidence type="ECO:0000313" key="3">
    <source>
        <dbReference type="Proteomes" id="UP000799767"/>
    </source>
</evidence>
<feature type="transmembrane region" description="Helical" evidence="1">
    <location>
        <begin position="139"/>
        <end position="157"/>
    </location>
</feature>
<name>A0A6A6Q623_9PEZI</name>
<dbReference type="PANTHER" id="PTHR32385:SF15">
    <property type="entry name" value="INOSITOL PHOSPHOCERAMIDE MANNOSYLTRANSFERASE 1"/>
    <property type="match status" value="1"/>
</dbReference>
<reference evidence="2" key="1">
    <citation type="journal article" date="2020" name="Stud. Mycol.">
        <title>101 Dothideomycetes genomes: a test case for predicting lifestyles and emergence of pathogens.</title>
        <authorList>
            <person name="Haridas S."/>
            <person name="Albert R."/>
            <person name="Binder M."/>
            <person name="Bloem J."/>
            <person name="Labutti K."/>
            <person name="Salamov A."/>
            <person name="Andreopoulos B."/>
            <person name="Baker S."/>
            <person name="Barry K."/>
            <person name="Bills G."/>
            <person name="Bluhm B."/>
            <person name="Cannon C."/>
            <person name="Castanera R."/>
            <person name="Culley D."/>
            <person name="Daum C."/>
            <person name="Ezra D."/>
            <person name="Gonzalez J."/>
            <person name="Henrissat B."/>
            <person name="Kuo A."/>
            <person name="Liang C."/>
            <person name="Lipzen A."/>
            <person name="Lutzoni F."/>
            <person name="Magnuson J."/>
            <person name="Mondo S."/>
            <person name="Nolan M."/>
            <person name="Ohm R."/>
            <person name="Pangilinan J."/>
            <person name="Park H.-J."/>
            <person name="Ramirez L."/>
            <person name="Alfaro M."/>
            <person name="Sun H."/>
            <person name="Tritt A."/>
            <person name="Yoshinaga Y."/>
            <person name="Zwiers L.-H."/>
            <person name="Turgeon B."/>
            <person name="Goodwin S."/>
            <person name="Spatafora J."/>
            <person name="Crous P."/>
            <person name="Grigoriev I."/>
        </authorList>
    </citation>
    <scope>NUCLEOTIDE SEQUENCE</scope>
    <source>
        <strain evidence="2">CBS 113389</strain>
    </source>
</reference>
<protein>
    <submittedName>
        <fullName evidence="2">Uncharacterized protein</fullName>
    </submittedName>
</protein>
<dbReference type="EMBL" id="MU001631">
    <property type="protein sequence ID" value="KAF2487521.1"/>
    <property type="molecule type" value="Genomic_DNA"/>
</dbReference>
<dbReference type="Gene3D" id="3.90.550.20">
    <property type="match status" value="1"/>
</dbReference>
<dbReference type="InterPro" id="IPR051706">
    <property type="entry name" value="Glycosyltransferase_domain"/>
</dbReference>
<evidence type="ECO:0000313" key="2">
    <source>
        <dbReference type="EMBL" id="KAF2487521.1"/>
    </source>
</evidence>
<dbReference type="Proteomes" id="UP000799767">
    <property type="component" value="Unassembled WGS sequence"/>
</dbReference>
<dbReference type="PANTHER" id="PTHR32385">
    <property type="entry name" value="MANNOSYL PHOSPHORYLINOSITOL CERAMIDE SYNTHASE"/>
    <property type="match status" value="1"/>
</dbReference>
<proteinExistence type="predicted"/>
<keyword evidence="1" id="KW-0472">Membrane</keyword>
<evidence type="ECO:0000256" key="1">
    <source>
        <dbReference type="SAM" id="Phobius"/>
    </source>
</evidence>
<keyword evidence="3" id="KW-1185">Reference proteome</keyword>
<keyword evidence="1" id="KW-0812">Transmembrane</keyword>
<dbReference type="RefSeq" id="XP_033594090.1">
    <property type="nucleotide sequence ID" value="XM_033732306.1"/>
</dbReference>
<gene>
    <name evidence="2" type="ORF">BDY17DRAFT_289134</name>
</gene>
<organism evidence="2 3">
    <name type="scientific">Neohortaea acidophila</name>
    <dbReference type="NCBI Taxonomy" id="245834"/>
    <lineage>
        <taxon>Eukaryota</taxon>
        <taxon>Fungi</taxon>
        <taxon>Dikarya</taxon>
        <taxon>Ascomycota</taxon>
        <taxon>Pezizomycotina</taxon>
        <taxon>Dothideomycetes</taxon>
        <taxon>Dothideomycetidae</taxon>
        <taxon>Mycosphaerellales</taxon>
        <taxon>Teratosphaeriaceae</taxon>
        <taxon>Neohortaea</taxon>
    </lineage>
</organism>
<dbReference type="GeneID" id="54473308"/>
<dbReference type="OrthoDB" id="3647at2759"/>
<dbReference type="GO" id="GO:0000030">
    <property type="term" value="F:mannosyltransferase activity"/>
    <property type="evidence" value="ECO:0007669"/>
    <property type="project" value="TreeGrafter"/>
</dbReference>
<dbReference type="GO" id="GO:0016020">
    <property type="term" value="C:membrane"/>
    <property type="evidence" value="ECO:0007669"/>
    <property type="project" value="GOC"/>
</dbReference>
<sequence length="206" mass="23383">MDITCLQPLDGLRDLPFLAPGASPAGVNNAFILSRPGHPFWTHLLARVERSHLSWGLPYVENMLSTGCMFFSNAWMDYTSTLTRNDSHLEKRVFVLADEKQDLAPHMLRGAVKTPLFDHAGASSWHKRDAAAAKMAAEWYLRVGLLIIALAIVLLCWQPWKKESREPPKYIRRRPWTGLPLGAAEEEDFSEFATTRVRERGEEHSD</sequence>
<keyword evidence="1" id="KW-1133">Transmembrane helix</keyword>
<accession>A0A6A6Q623</accession>